<dbReference type="Proteomes" id="UP000291022">
    <property type="component" value="Unassembled WGS sequence"/>
</dbReference>
<evidence type="ECO:0000313" key="20">
    <source>
        <dbReference type="Ensembl" id="ENSUAMP00000005181.1"/>
    </source>
</evidence>
<feature type="region of interest" description="Disordered" evidence="18">
    <location>
        <begin position="252"/>
        <end position="295"/>
    </location>
</feature>
<proteinExistence type="predicted"/>
<feature type="compositionally biased region" description="Basic residues" evidence="18">
    <location>
        <begin position="109"/>
        <end position="121"/>
    </location>
</feature>
<evidence type="ECO:0000256" key="8">
    <source>
        <dbReference type="ARBA" id="ARBA00022794"/>
    </source>
</evidence>
<feature type="compositionally biased region" description="Basic and acidic residues" evidence="18">
    <location>
        <begin position="408"/>
        <end position="431"/>
    </location>
</feature>
<evidence type="ECO:0000256" key="13">
    <source>
        <dbReference type="ARBA" id="ARBA00023306"/>
    </source>
</evidence>
<evidence type="ECO:0000256" key="14">
    <source>
        <dbReference type="ARBA" id="ARBA00056906"/>
    </source>
</evidence>
<dbReference type="InterPro" id="IPR001202">
    <property type="entry name" value="WW_dom"/>
</dbReference>
<keyword evidence="5" id="KW-0132">Cell division</keyword>
<keyword evidence="4" id="KW-0597">Phosphoprotein</keyword>
<reference evidence="20" key="2">
    <citation type="submission" date="2025-08" db="UniProtKB">
        <authorList>
            <consortium name="Ensembl"/>
        </authorList>
    </citation>
    <scope>IDENTIFICATION</scope>
</reference>
<feature type="compositionally biased region" description="Basic and acidic residues" evidence="18">
    <location>
        <begin position="446"/>
        <end position="455"/>
    </location>
</feature>
<feature type="domain" description="WW" evidence="19">
    <location>
        <begin position="56"/>
        <end position="89"/>
    </location>
</feature>
<feature type="compositionally biased region" description="Basic and acidic residues" evidence="18">
    <location>
        <begin position="257"/>
        <end position="271"/>
    </location>
</feature>
<dbReference type="GO" id="GO:0051301">
    <property type="term" value="P:cell division"/>
    <property type="evidence" value="ECO:0007669"/>
    <property type="project" value="UniProtKB-KW"/>
</dbReference>
<keyword evidence="6" id="KW-0227">DNA damage</keyword>
<reference evidence="20" key="3">
    <citation type="submission" date="2025-09" db="UniProtKB">
        <authorList>
            <consortium name="Ensembl"/>
        </authorList>
    </citation>
    <scope>IDENTIFICATION</scope>
</reference>
<feature type="compositionally biased region" description="Basic and acidic residues" evidence="18">
    <location>
        <begin position="487"/>
        <end position="499"/>
    </location>
</feature>
<dbReference type="FunFam" id="3.30.1470.10:FF:000001">
    <property type="entry name" value="Centrosomal protein of 164 kDa"/>
    <property type="match status" value="1"/>
</dbReference>
<sequence length="1205" mass="136736">MAGRPVRIGDQLVLEEDYDETYIPSEQEILEFAREIGIDPIKEPELMWLAREGIVAPLPVEWKPCQDITGDIYYFNFANGQSMWDHPCDEHYRNLVIQERGKRSAPGAIKKKDKKKKKEKKDKKDKEAPRSPLALGSSLAPVHVPPGGLAPLRGLVDAPASALRGSQSVSLGSPVESGQLGELTLPSQGLKTSGYTKGLLGSIHEDKNVLSLLALGEETNEEDEAESDNQSVRSSSELLKNLHLDIGALGGDFEYEESPRTSQPEENKDASLDSDAARPPLRQALQPRCRDSSLSMLRRRQRADFGFRSRMSEHLLDVDVLSPVLDGARWEAQRLGREDEDGSQSSQDELQSKQSRGSERRRQSSLHSLATEEGPPQASEGQPKQEQVKEPREDSAGSPVPHGSLRSSLKEQLRKATEEEETQMREEESRRLAQLRAQVQSSAEADEGHIRAEQEASLQRLREELESLQRAERASLEQRSRQMLEQLREELEASEKREQAALNAGKEAALQQLREQLDRERKEATAALEREHRAELERLSSSLEAKHREVVRSLRKKTEEAQQKEAAQLQENLGRAEQRAQQRVHQVLEYEQELSGLLREKRQEVEREHERKMDRMKEEHQRVVAEAREQYEAEERKQRAELLGHLTGELERLRRSHERELESMRQMQDRQLEDLRRRHREQERRLQDLEEELETRTKDVKAKLAELDLQVGERPCAAATCLCPACLQVFLSFQEVTASQQHLEEAKKEHTHLLESTRQLRRLLDELRARKVELKSQVQALQAQSRRLQKHVSDLEAEAQRKQDTLKELAAQESNASPHFEPDLHIEDLRKSLGTNQTKEVSSSLPQSKEETDLSLDSVRHYLSAEGMALRSAKEFLVRQTRSMRRRQTALKAAQQHWRQELASAQEAAKDPPDTKALEDVRKDLEETRHLDEMKSAMQKGHDLLKKKEEKLNQLESSLREEASDEDILRQAPTKKVVTFDLSDTEDMSSASSESSLPHLKLTASATFPYEFHYLSSSLQRISSQLNGVLSMLGSLNPQPPPPLFASTPVPTLPRKPRSTPMPVCPSLARVSAWPPAVPTSAQWAWDPGLGPTLSSSVAQTVDDFLVEKWHKYFPTGVPFLSSGPAPLENRLGYVSASEQLRLLQRAHSHSSSPEVGSTDFQSLIDANRRWLEHYRNDMCLFPISIKSLQVHLPQGDRVNVSPSL</sequence>
<dbReference type="PANTHER" id="PTHR18902:SF27">
    <property type="entry name" value="CENTROSOMAL PROTEIN OF 164 KDA"/>
    <property type="match status" value="1"/>
</dbReference>
<protein>
    <recommendedName>
        <fullName evidence="16">Centrosomal protein of 164 kDa</fullName>
    </recommendedName>
</protein>
<feature type="region of interest" description="Disordered" evidence="18">
    <location>
        <begin position="835"/>
        <end position="854"/>
    </location>
</feature>
<comment type="subcellular location">
    <subcellularLocation>
        <location evidence="1">Cytoplasm</location>
        <location evidence="1">Cytoskeleton</location>
        <location evidence="1">Microtubule organizing center</location>
        <location evidence="1">Centrosome</location>
        <location evidence="1">Centriole</location>
    </subcellularLocation>
    <subcellularLocation>
        <location evidence="2">Nucleus</location>
    </subcellularLocation>
</comment>
<feature type="region of interest" description="Disordered" evidence="18">
    <location>
        <begin position="601"/>
        <end position="620"/>
    </location>
</feature>
<keyword evidence="8" id="KW-0970">Cilium biogenesis/degradation</keyword>
<feature type="compositionally biased region" description="Polar residues" evidence="18">
    <location>
        <begin position="835"/>
        <end position="847"/>
    </location>
</feature>
<evidence type="ECO:0000256" key="2">
    <source>
        <dbReference type="ARBA" id="ARBA00004123"/>
    </source>
</evidence>
<feature type="coiled-coil region" evidence="17">
    <location>
        <begin position="938"/>
        <end position="965"/>
    </location>
</feature>
<keyword evidence="13" id="KW-0131">Cell cycle</keyword>
<accession>A0A452QJ46</accession>
<dbReference type="GO" id="GO:0005634">
    <property type="term" value="C:nucleus"/>
    <property type="evidence" value="ECO:0007669"/>
    <property type="project" value="UniProtKB-SubCell"/>
</dbReference>
<dbReference type="GO" id="GO:0005814">
    <property type="term" value="C:centriole"/>
    <property type="evidence" value="ECO:0007669"/>
    <property type="project" value="UniProtKB-SubCell"/>
</dbReference>
<organism evidence="20 21">
    <name type="scientific">Ursus americanus</name>
    <name type="common">American black bear</name>
    <name type="synonym">Euarctos americanus</name>
    <dbReference type="NCBI Taxonomy" id="9643"/>
    <lineage>
        <taxon>Eukaryota</taxon>
        <taxon>Metazoa</taxon>
        <taxon>Chordata</taxon>
        <taxon>Craniata</taxon>
        <taxon>Vertebrata</taxon>
        <taxon>Euteleostomi</taxon>
        <taxon>Mammalia</taxon>
        <taxon>Eutheria</taxon>
        <taxon>Laurasiatheria</taxon>
        <taxon>Carnivora</taxon>
        <taxon>Caniformia</taxon>
        <taxon>Ursidae</taxon>
        <taxon>Ursus</taxon>
    </lineage>
</organism>
<keyword evidence="21" id="KW-1185">Reference proteome</keyword>
<feature type="region of interest" description="Disordered" evidence="18">
    <location>
        <begin position="334"/>
        <end position="455"/>
    </location>
</feature>
<dbReference type="InterPro" id="IPR036020">
    <property type="entry name" value="WW_dom_sf"/>
</dbReference>
<comment type="function">
    <text evidence="14">Plays a role in microtubule organization and/or maintenance for the formation of primary cilia (PC), a microtubule-based structure that protrudes from the surface of epithelial cells. Plays a critical role in G2/M checkpoint and nuclear divisions. A key player in the DNA damage-activated ATR/ATM signaling cascade since it is required for the proper phosphorylation of H2AX, RPA, CHEK2 and CHEK1. Plays a critical role in chromosome segregation, acting as a mediator required for the maintenance of genomic stability through modulation of MDC1, RPA and CHEK1.</text>
</comment>
<evidence type="ECO:0000256" key="4">
    <source>
        <dbReference type="ARBA" id="ARBA00022553"/>
    </source>
</evidence>
<dbReference type="GO" id="GO:0005813">
    <property type="term" value="C:centrosome"/>
    <property type="evidence" value="ECO:0007669"/>
    <property type="project" value="TreeGrafter"/>
</dbReference>
<evidence type="ECO:0000256" key="6">
    <source>
        <dbReference type="ARBA" id="ARBA00022763"/>
    </source>
</evidence>
<feature type="region of interest" description="Disordered" evidence="18">
    <location>
        <begin position="487"/>
        <end position="574"/>
    </location>
</feature>
<dbReference type="Gene3D" id="3.30.1470.10">
    <property type="entry name" value="Photosystem I PsaD, reaction center subunit II"/>
    <property type="match status" value="1"/>
</dbReference>
<feature type="coiled-coil region" evidence="17">
    <location>
        <begin position="757"/>
        <end position="815"/>
    </location>
</feature>
<feature type="compositionally biased region" description="Basic and acidic residues" evidence="18">
    <location>
        <begin position="515"/>
        <end position="563"/>
    </location>
</feature>
<evidence type="ECO:0000256" key="5">
    <source>
        <dbReference type="ARBA" id="ARBA00022618"/>
    </source>
</evidence>
<name>A0A452QJ46_URSAM</name>
<dbReference type="InterPro" id="IPR051841">
    <property type="entry name" value="MT-Golgi_org_protein"/>
</dbReference>
<dbReference type="Ensembl" id="ENSUAMT00000005891.1">
    <property type="protein sequence ID" value="ENSUAMP00000005181.1"/>
    <property type="gene ID" value="ENSUAMG00000004595.1"/>
</dbReference>
<dbReference type="GeneTree" id="ENSGT00950000183078"/>
<evidence type="ECO:0000256" key="11">
    <source>
        <dbReference type="ARBA" id="ARBA00023212"/>
    </source>
</evidence>
<evidence type="ECO:0000256" key="15">
    <source>
        <dbReference type="ARBA" id="ARBA00061715"/>
    </source>
</evidence>
<keyword evidence="12" id="KW-0539">Nucleus</keyword>
<evidence type="ECO:0000256" key="18">
    <source>
        <dbReference type="SAM" id="MobiDB-lite"/>
    </source>
</evidence>
<evidence type="ECO:0000256" key="1">
    <source>
        <dbReference type="ARBA" id="ARBA00004114"/>
    </source>
</evidence>
<dbReference type="AlphaFoldDB" id="A0A452QJ46"/>
<evidence type="ECO:0000313" key="21">
    <source>
        <dbReference type="Proteomes" id="UP000291022"/>
    </source>
</evidence>
<dbReference type="GO" id="GO:0060271">
    <property type="term" value="P:cilium assembly"/>
    <property type="evidence" value="ECO:0007669"/>
    <property type="project" value="TreeGrafter"/>
</dbReference>
<evidence type="ECO:0000256" key="9">
    <source>
        <dbReference type="ARBA" id="ARBA00023054"/>
    </source>
</evidence>
<feature type="compositionally biased region" description="Basic and acidic residues" evidence="18">
    <location>
        <begin position="386"/>
        <end position="395"/>
    </location>
</feature>
<evidence type="ECO:0000259" key="19">
    <source>
        <dbReference type="PROSITE" id="PS50020"/>
    </source>
</evidence>
<keyword evidence="9 17" id="KW-0175">Coiled coil</keyword>
<evidence type="ECO:0000256" key="3">
    <source>
        <dbReference type="ARBA" id="ARBA00022490"/>
    </source>
</evidence>
<comment type="subunit">
    <text evidence="15">Interacts (via N-terminus) with ATRIP. Interacts with ATM, ATR and MDC1. Interacts with XPA (via N-terminus) upon UV irradiation. Interacts with CEP83, CCDC92, TTBK2, DVL3, NPHP3 and weakly with NPHP4. Interacts with DZIP1.</text>
</comment>
<feature type="region of interest" description="Disordered" evidence="18">
    <location>
        <begin position="102"/>
        <end position="142"/>
    </location>
</feature>
<reference evidence="21" key="1">
    <citation type="submission" date="2016-06" db="EMBL/GenBank/DDBJ databases">
        <title>De novo assembly and RNA-Seq shows season-dependent expression and editing in black bear kidneys.</title>
        <authorList>
            <person name="Korstanje R."/>
            <person name="Srivastava A."/>
            <person name="Sarsani V.K."/>
            <person name="Sheehan S.M."/>
            <person name="Seger R.L."/>
            <person name="Barter M.E."/>
            <person name="Lindqvist C."/>
            <person name="Brody L.C."/>
            <person name="Mullikin J.C."/>
        </authorList>
    </citation>
    <scope>NUCLEOTIDE SEQUENCE [LARGE SCALE GENOMIC DNA]</scope>
</reference>
<keyword evidence="11" id="KW-0206">Cytoskeleton</keyword>
<evidence type="ECO:0000256" key="10">
    <source>
        <dbReference type="ARBA" id="ARBA00023204"/>
    </source>
</evidence>
<keyword evidence="7" id="KW-0498">Mitosis</keyword>
<keyword evidence="3" id="KW-0963">Cytoplasm</keyword>
<dbReference type="OMA" id="EEHWQAM"/>
<dbReference type="GO" id="GO:0006281">
    <property type="term" value="P:DNA repair"/>
    <property type="evidence" value="ECO:0007669"/>
    <property type="project" value="UniProtKB-KW"/>
</dbReference>
<evidence type="ECO:0000256" key="12">
    <source>
        <dbReference type="ARBA" id="ARBA00023242"/>
    </source>
</evidence>
<evidence type="ECO:0000256" key="16">
    <source>
        <dbReference type="ARBA" id="ARBA00067900"/>
    </source>
</evidence>
<dbReference type="SUPFAM" id="SSF51045">
    <property type="entry name" value="WW domain"/>
    <property type="match status" value="1"/>
</dbReference>
<dbReference type="PANTHER" id="PTHR18902">
    <property type="entry name" value="NUCLEAR MITOTIC APPARATUS PROTEIN 1-RELATED"/>
    <property type="match status" value="1"/>
</dbReference>
<dbReference type="SMART" id="SM00456">
    <property type="entry name" value="WW"/>
    <property type="match status" value="1"/>
</dbReference>
<dbReference type="GO" id="GO:0097539">
    <property type="term" value="C:ciliary transition fiber"/>
    <property type="evidence" value="ECO:0007669"/>
    <property type="project" value="TreeGrafter"/>
</dbReference>
<dbReference type="PROSITE" id="PS50020">
    <property type="entry name" value="WW_DOMAIN_2"/>
    <property type="match status" value="1"/>
</dbReference>
<evidence type="ECO:0000256" key="17">
    <source>
        <dbReference type="SAM" id="Coils"/>
    </source>
</evidence>
<keyword evidence="10" id="KW-0234">DNA repair</keyword>
<evidence type="ECO:0000256" key="7">
    <source>
        <dbReference type="ARBA" id="ARBA00022776"/>
    </source>
</evidence>
<dbReference type="CDD" id="cd00201">
    <property type="entry name" value="WW"/>
    <property type="match status" value="1"/>
</dbReference>